<reference evidence="2 3" key="1">
    <citation type="submission" date="2024-01" db="EMBL/GenBank/DDBJ databases">
        <title>The genome of the rayed Mediterranean limpet Patella caerulea (Linnaeus, 1758).</title>
        <authorList>
            <person name="Anh-Thu Weber A."/>
            <person name="Halstead-Nussloch G."/>
        </authorList>
    </citation>
    <scope>NUCLEOTIDE SEQUENCE [LARGE SCALE GENOMIC DNA]</scope>
    <source>
        <strain evidence="2">AATW-2023a</strain>
        <tissue evidence="2">Whole specimen</tissue>
    </source>
</reference>
<gene>
    <name evidence="2" type="ORF">SNE40_009449</name>
</gene>
<comment type="caution">
    <text evidence="2">The sequence shown here is derived from an EMBL/GenBank/DDBJ whole genome shotgun (WGS) entry which is preliminary data.</text>
</comment>
<protein>
    <recommendedName>
        <fullName evidence="4">Actin-related protein 10</fullName>
    </recommendedName>
</protein>
<evidence type="ECO:0000313" key="3">
    <source>
        <dbReference type="Proteomes" id="UP001347796"/>
    </source>
</evidence>
<evidence type="ECO:0008006" key="4">
    <source>
        <dbReference type="Google" id="ProtNLM"/>
    </source>
</evidence>
<dbReference type="AlphaFoldDB" id="A0AAN8JR96"/>
<dbReference type="PANTHER" id="PTHR11937">
    <property type="entry name" value="ACTIN"/>
    <property type="match status" value="1"/>
</dbReference>
<dbReference type="SUPFAM" id="SSF53067">
    <property type="entry name" value="Actin-like ATPase domain"/>
    <property type="match status" value="1"/>
</dbReference>
<sequence length="151" mass="16800">MPLYESLTYSTDKTVVVIDIGRAYTKCGIAADTAPRCIIPSVVIDSATGKTHNLWDYSNIDELYENLKDFLYKLYFRSLLVNPKDRPVVVVESLLCPTAFKETLAKVLYKHYEVSCCLFAPCHMVALLTLGGNIGLVIDVGYEETVVIPVS</sequence>
<organism evidence="2 3">
    <name type="scientific">Patella caerulea</name>
    <name type="common">Rayed Mediterranean limpet</name>
    <dbReference type="NCBI Taxonomy" id="87958"/>
    <lineage>
        <taxon>Eukaryota</taxon>
        <taxon>Metazoa</taxon>
        <taxon>Spiralia</taxon>
        <taxon>Lophotrochozoa</taxon>
        <taxon>Mollusca</taxon>
        <taxon>Gastropoda</taxon>
        <taxon>Patellogastropoda</taxon>
        <taxon>Patelloidea</taxon>
        <taxon>Patellidae</taxon>
        <taxon>Patella</taxon>
    </lineage>
</organism>
<comment type="function">
    <text evidence="1">Actins are highly conserved proteins that are involved in various types of cell motility and are ubiquitously expressed in all eukaryotic cells.</text>
</comment>
<evidence type="ECO:0000313" key="2">
    <source>
        <dbReference type="EMBL" id="KAK6181627.1"/>
    </source>
</evidence>
<dbReference type="InterPro" id="IPR043129">
    <property type="entry name" value="ATPase_NBD"/>
</dbReference>
<dbReference type="EMBL" id="JAZGQO010000007">
    <property type="protein sequence ID" value="KAK6181627.1"/>
    <property type="molecule type" value="Genomic_DNA"/>
</dbReference>
<accession>A0AAN8JR96</accession>
<dbReference type="Pfam" id="PF00022">
    <property type="entry name" value="Actin"/>
    <property type="match status" value="1"/>
</dbReference>
<dbReference type="InterPro" id="IPR004000">
    <property type="entry name" value="Actin"/>
</dbReference>
<dbReference type="Proteomes" id="UP001347796">
    <property type="component" value="Unassembled WGS sequence"/>
</dbReference>
<keyword evidence="3" id="KW-1185">Reference proteome</keyword>
<proteinExistence type="predicted"/>
<dbReference type="Gene3D" id="3.30.420.40">
    <property type="match status" value="1"/>
</dbReference>
<evidence type="ECO:0000256" key="1">
    <source>
        <dbReference type="ARBA" id="ARBA00003520"/>
    </source>
</evidence>
<name>A0AAN8JR96_PATCE</name>